<dbReference type="AlphaFoldDB" id="A0AAN9YRS2"/>
<name>A0AAN9YRS2_9PEZI</name>
<reference evidence="1 2" key="1">
    <citation type="submission" date="2024-02" db="EMBL/GenBank/DDBJ databases">
        <title>De novo assembly and annotation of 12 fungi associated with fruit tree decline syndrome in Ontario, Canada.</title>
        <authorList>
            <person name="Sulman M."/>
            <person name="Ellouze W."/>
            <person name="Ilyukhin E."/>
        </authorList>
    </citation>
    <scope>NUCLEOTIDE SEQUENCE [LARGE SCALE GENOMIC DNA]</scope>
    <source>
        <strain evidence="1 2">M11/M66-122</strain>
    </source>
</reference>
<evidence type="ECO:0000313" key="2">
    <source>
        <dbReference type="Proteomes" id="UP001320420"/>
    </source>
</evidence>
<dbReference type="EMBL" id="JAKJXP020000041">
    <property type="protein sequence ID" value="KAK7752192.1"/>
    <property type="molecule type" value="Genomic_DNA"/>
</dbReference>
<evidence type="ECO:0000313" key="1">
    <source>
        <dbReference type="EMBL" id="KAK7752192.1"/>
    </source>
</evidence>
<dbReference type="Proteomes" id="UP001320420">
    <property type="component" value="Unassembled WGS sequence"/>
</dbReference>
<comment type="caution">
    <text evidence="1">The sequence shown here is derived from an EMBL/GenBank/DDBJ whole genome shotgun (WGS) entry which is preliminary data.</text>
</comment>
<accession>A0AAN9YRS2</accession>
<protein>
    <submittedName>
        <fullName evidence="1">Uncharacterized protein</fullName>
    </submittedName>
</protein>
<sequence>MTQYAGQDLSEYLATMDLNQPAFRHLGTKDYDWFDQSIRIDTDCVCASSLTEEEKSMVYDRTIPEILNYYRAGHVPSSGEADLIMGQICANSKASRSSVPGLRPNATAHAVMKFMLYIITKDLDISGKKVDSIPQIASFIIYKAISKHYKIVEYDHQTRKDSGTIMSFSDPIFLNDSILELCRDGDLSPFRTLNDQGEPPKVHIKAYRNFHDVLLKLDKHEFLTGYTKATVGYLAIKMYFDNMDKAKKHNDMLWVTAQWLIQAPETIFRWRHDEVWTTWSKWRAALGDREVELREARGEQGNASDLEKSLIAAREQMRLILDRMKAERQKIASYRAGESSSK</sequence>
<gene>
    <name evidence="1" type="ORF">SLS62_005936</name>
</gene>
<keyword evidence="2" id="KW-1185">Reference proteome</keyword>
<organism evidence="1 2">
    <name type="scientific">Diatrype stigma</name>
    <dbReference type="NCBI Taxonomy" id="117547"/>
    <lineage>
        <taxon>Eukaryota</taxon>
        <taxon>Fungi</taxon>
        <taxon>Dikarya</taxon>
        <taxon>Ascomycota</taxon>
        <taxon>Pezizomycotina</taxon>
        <taxon>Sordariomycetes</taxon>
        <taxon>Xylariomycetidae</taxon>
        <taxon>Xylariales</taxon>
        <taxon>Diatrypaceae</taxon>
        <taxon>Diatrype</taxon>
    </lineage>
</organism>
<proteinExistence type="predicted"/>